<accession>A0ABQ8UUI2</accession>
<feature type="domain" description="NTF2" evidence="2">
    <location>
        <begin position="15"/>
        <end position="135"/>
    </location>
</feature>
<evidence type="ECO:0000256" key="1">
    <source>
        <dbReference type="RuleBase" id="RU369002"/>
    </source>
</evidence>
<keyword evidence="1" id="KW-0963">Cytoplasm</keyword>
<keyword evidence="1" id="KW-0539">Nucleus</keyword>
<dbReference type="PANTHER" id="PTHR12612">
    <property type="entry name" value="NUCLEAR TRANSPORT FACTOR 2"/>
    <property type="match status" value="1"/>
</dbReference>
<dbReference type="EMBL" id="JAPMOS010000004">
    <property type="protein sequence ID" value="KAJ4462018.1"/>
    <property type="molecule type" value="Genomic_DNA"/>
</dbReference>
<keyword evidence="1" id="KW-0813">Transport</keyword>
<proteinExistence type="predicted"/>
<keyword evidence="1" id="KW-0653">Protein transport</keyword>
<comment type="subcellular location">
    <subcellularLocation>
        <location evidence="1">Cytoplasm</location>
    </subcellularLocation>
    <subcellularLocation>
        <location evidence="1">Nucleus</location>
    </subcellularLocation>
</comment>
<protein>
    <recommendedName>
        <fullName evidence="1">NTF2-related export protein</fullName>
    </recommendedName>
</protein>
<dbReference type="Proteomes" id="UP001141327">
    <property type="component" value="Unassembled WGS sequence"/>
</dbReference>
<dbReference type="InterPro" id="IPR032710">
    <property type="entry name" value="NTF2-like_dom_sf"/>
</dbReference>
<dbReference type="InterPro" id="IPR018222">
    <property type="entry name" value="Nuclear_transport_factor_2_euk"/>
</dbReference>
<dbReference type="InterPro" id="IPR045875">
    <property type="entry name" value="NTF2"/>
</dbReference>
<dbReference type="Gene3D" id="3.10.450.50">
    <property type="match status" value="1"/>
</dbReference>
<dbReference type="PROSITE" id="PS50177">
    <property type="entry name" value="NTF2_DOMAIN"/>
    <property type="match status" value="1"/>
</dbReference>
<name>A0ABQ8UUI2_9EUKA</name>
<sequence length="138" mass="15673">MSITQGIVENSARTAIAFITEWFYRTYDTERHKLCRFYRPESQVFFNGNRYAGEAIDAFFKDLPRSQHTVLTIDCQPVMAAPPQGDLPSAIMVVATGQVSYGNDAQKPFTENFLMVQDPQGQAGQFYIISDNFRMVNN</sequence>
<dbReference type="Pfam" id="PF02136">
    <property type="entry name" value="NTF2"/>
    <property type="match status" value="1"/>
</dbReference>
<comment type="caution">
    <text evidence="3">The sequence shown here is derived from an EMBL/GenBank/DDBJ whole genome shotgun (WGS) entry which is preliminary data.</text>
</comment>
<reference evidence="3" key="1">
    <citation type="journal article" date="2022" name="bioRxiv">
        <title>Genomics of Preaxostyla Flagellates Illuminates Evolutionary Transitions and the Path Towards Mitochondrial Loss.</title>
        <authorList>
            <person name="Novak L.V.F."/>
            <person name="Treitli S.C."/>
            <person name="Pyrih J."/>
            <person name="Halakuc P."/>
            <person name="Pipaliya S.V."/>
            <person name="Vacek V."/>
            <person name="Brzon O."/>
            <person name="Soukal P."/>
            <person name="Eme L."/>
            <person name="Dacks J.B."/>
            <person name="Karnkowska A."/>
            <person name="Elias M."/>
            <person name="Hampl V."/>
        </authorList>
    </citation>
    <scope>NUCLEOTIDE SEQUENCE</scope>
    <source>
        <strain evidence="3">RCP-MX</strain>
    </source>
</reference>
<gene>
    <name evidence="3" type="ORF">PAPYR_1180</name>
</gene>
<evidence type="ECO:0000313" key="4">
    <source>
        <dbReference type="Proteomes" id="UP001141327"/>
    </source>
</evidence>
<dbReference type="SUPFAM" id="SSF54427">
    <property type="entry name" value="NTF2-like"/>
    <property type="match status" value="1"/>
</dbReference>
<keyword evidence="4" id="KW-1185">Reference proteome</keyword>
<evidence type="ECO:0000259" key="2">
    <source>
        <dbReference type="PROSITE" id="PS50177"/>
    </source>
</evidence>
<dbReference type="InterPro" id="IPR002075">
    <property type="entry name" value="NTF2_dom"/>
</dbReference>
<organism evidence="3 4">
    <name type="scientific">Paratrimastix pyriformis</name>
    <dbReference type="NCBI Taxonomy" id="342808"/>
    <lineage>
        <taxon>Eukaryota</taxon>
        <taxon>Metamonada</taxon>
        <taxon>Preaxostyla</taxon>
        <taxon>Paratrimastigidae</taxon>
        <taxon>Paratrimastix</taxon>
    </lineage>
</organism>
<evidence type="ECO:0000313" key="3">
    <source>
        <dbReference type="EMBL" id="KAJ4462018.1"/>
    </source>
</evidence>
<comment type="function">
    <text evidence="1">Has a role in nuclear-cytoplasmic transport of proteins and mRNAs.</text>
</comment>